<organism evidence="2 3">
    <name type="scientific">Coptotermes formosanus</name>
    <name type="common">Formosan subterranean termite</name>
    <dbReference type="NCBI Taxonomy" id="36987"/>
    <lineage>
        <taxon>Eukaryota</taxon>
        <taxon>Metazoa</taxon>
        <taxon>Ecdysozoa</taxon>
        <taxon>Arthropoda</taxon>
        <taxon>Hexapoda</taxon>
        <taxon>Insecta</taxon>
        <taxon>Pterygota</taxon>
        <taxon>Neoptera</taxon>
        <taxon>Polyneoptera</taxon>
        <taxon>Dictyoptera</taxon>
        <taxon>Blattodea</taxon>
        <taxon>Blattoidea</taxon>
        <taxon>Termitoidae</taxon>
        <taxon>Rhinotermitidae</taxon>
        <taxon>Coptotermes</taxon>
    </lineage>
</organism>
<name>A0A6L2Q829_COPFO</name>
<gene>
    <name evidence="2" type="ORF">Cfor_07998</name>
</gene>
<proteinExistence type="predicted"/>
<dbReference type="InterPro" id="IPR000477">
    <property type="entry name" value="RT_dom"/>
</dbReference>
<dbReference type="PROSITE" id="PS50878">
    <property type="entry name" value="RT_POL"/>
    <property type="match status" value="1"/>
</dbReference>
<protein>
    <recommendedName>
        <fullName evidence="1">Reverse transcriptase domain-containing protein</fullName>
    </recommendedName>
</protein>
<comment type="caution">
    <text evidence="2">The sequence shown here is derived from an EMBL/GenBank/DDBJ whole genome shotgun (WGS) entry which is preliminary data.</text>
</comment>
<evidence type="ECO:0000259" key="1">
    <source>
        <dbReference type="PROSITE" id="PS50878"/>
    </source>
</evidence>
<dbReference type="EMBL" id="BLKM01000841">
    <property type="protein sequence ID" value="GFG38975.1"/>
    <property type="molecule type" value="Genomic_DNA"/>
</dbReference>
<dbReference type="OrthoDB" id="445826at2759"/>
<dbReference type="Proteomes" id="UP000502823">
    <property type="component" value="Unassembled WGS sequence"/>
</dbReference>
<dbReference type="CDD" id="cd01650">
    <property type="entry name" value="RT_nLTR_like"/>
    <property type="match status" value="1"/>
</dbReference>
<dbReference type="SUPFAM" id="SSF56672">
    <property type="entry name" value="DNA/RNA polymerases"/>
    <property type="match status" value="1"/>
</dbReference>
<dbReference type="AlphaFoldDB" id="A0A6L2Q829"/>
<keyword evidence="3" id="KW-1185">Reference proteome</keyword>
<dbReference type="InterPro" id="IPR043502">
    <property type="entry name" value="DNA/RNA_pol_sf"/>
</dbReference>
<dbReference type="Pfam" id="PF00078">
    <property type="entry name" value="RVT_1"/>
    <property type="match status" value="1"/>
</dbReference>
<dbReference type="InParanoid" id="A0A6L2Q829"/>
<reference evidence="3" key="1">
    <citation type="submission" date="2020-01" db="EMBL/GenBank/DDBJ databases">
        <title>Draft genome sequence of the Termite Coptotermes fromosanus.</title>
        <authorList>
            <person name="Itakura S."/>
            <person name="Yosikawa Y."/>
            <person name="Umezawa K."/>
        </authorList>
    </citation>
    <scope>NUCLEOTIDE SEQUENCE [LARGE SCALE GENOMIC DNA]</scope>
</reference>
<accession>A0A6L2Q829</accession>
<evidence type="ECO:0000313" key="3">
    <source>
        <dbReference type="Proteomes" id="UP000502823"/>
    </source>
</evidence>
<sequence length="420" mass="47851">MYYNDLITSSTTKSKTSWNIINSEIGTASNKRHTQTEFNLGSKTININQAAKTFNSYLINLVYDLITQDSNSELALSSLRESFPYEFPQITNIPISEAEVTSTTSSLKNKTSCGYDGLSNKILKLCGSHISKPLNYVFNISLTSGICPDRLKYAIIKPCFKKGDKSQISNYRPISILTGFSKIFKLLIFHRLKQHLVGNNILVTEQYGIRDNVSTESAIFKLIESMFSAWNNKELITGIFCDLTRAFNCISHQLLISKLEFYGVKGPILNWLQSYLYNRKQRVELQFISSPYILSNWEIVRHGVPQGSVLGPLFFNVYTNDFPCIISKVSDIILFADDTNILISSNNFTELHSKLNAVLRCIPKWFQNNQLVLNLNKTHLVKFISFKSPSYPLYVSYNKHALTVIENIRFLGLYLDCHLT</sequence>
<dbReference type="GO" id="GO:0071897">
    <property type="term" value="P:DNA biosynthetic process"/>
    <property type="evidence" value="ECO:0007669"/>
    <property type="project" value="UniProtKB-ARBA"/>
</dbReference>
<evidence type="ECO:0000313" key="2">
    <source>
        <dbReference type="EMBL" id="GFG38975.1"/>
    </source>
</evidence>
<dbReference type="PANTHER" id="PTHR33332">
    <property type="entry name" value="REVERSE TRANSCRIPTASE DOMAIN-CONTAINING PROTEIN"/>
    <property type="match status" value="1"/>
</dbReference>
<feature type="domain" description="Reverse transcriptase" evidence="1">
    <location>
        <begin position="140"/>
        <end position="415"/>
    </location>
</feature>